<dbReference type="RefSeq" id="WP_262976956.1">
    <property type="nucleotide sequence ID" value="NZ_CAMAPB010000038.1"/>
</dbReference>
<evidence type="ECO:0000313" key="1">
    <source>
        <dbReference type="EMBL" id="CAH9061659.1"/>
    </source>
</evidence>
<comment type="caution">
    <text evidence="1">The sequence shown here is derived from an EMBL/GenBank/DDBJ whole genome shotgun (WGS) entry which is preliminary data.</text>
</comment>
<accession>A0A9W4VSV8</accession>
<sequence>MKKLYLHVGYGKTGSSALQSWLATKTEELEANGFDYKILDKNSINYNISSGNGAFLRAYLDNNCTEEELINTYFSSDFDNVIISSETLEMDESRIKKLQSFLKRHSIEMEVIAYLRNVYDCFYSTYVQGVKRGGLTASILESSNKINPMRHIDAAETYCSLIENIKFIHYDTHKADVALPFCIALGLDYSAIGEIHPTRVNRTLNKKEIDVVKFFVEALRYKNEAKAGDVSRLISDYLVNTYKDIKSEVFVHSSILELFEKKYSSTISDFNSRIGHKHGIKIQLLDEKDPRLQWTNEHNTEEKLGLDREIVNTVFDLVIDSRQKFNNLQLANLSLALKTDFPGLARKVLDYINNVDLDADILRDSALALEGINIRHSAYLMELAHISRPDGTFINKKLKEYEANKK</sequence>
<evidence type="ECO:0000313" key="2">
    <source>
        <dbReference type="Proteomes" id="UP001152447"/>
    </source>
</evidence>
<dbReference type="Gene3D" id="3.40.50.300">
    <property type="entry name" value="P-loop containing nucleotide triphosphate hydrolases"/>
    <property type="match status" value="1"/>
</dbReference>
<gene>
    <name evidence="1" type="ORF">PSEHALCIP103_02540</name>
</gene>
<dbReference type="Proteomes" id="UP001152447">
    <property type="component" value="Unassembled WGS sequence"/>
</dbReference>
<dbReference type="AlphaFoldDB" id="A0A9W4VSV8"/>
<protein>
    <submittedName>
        <fullName evidence="1">Uncharacterized protein</fullName>
    </submittedName>
</protein>
<dbReference type="SUPFAM" id="SSF52540">
    <property type="entry name" value="P-loop containing nucleoside triphosphate hydrolases"/>
    <property type="match status" value="1"/>
</dbReference>
<organism evidence="1 2">
    <name type="scientific">Pseudoalteromonas haloplanktis</name>
    <name type="common">Alteromonas haloplanktis</name>
    <dbReference type="NCBI Taxonomy" id="228"/>
    <lineage>
        <taxon>Bacteria</taxon>
        <taxon>Pseudomonadati</taxon>
        <taxon>Pseudomonadota</taxon>
        <taxon>Gammaproteobacteria</taxon>
        <taxon>Alteromonadales</taxon>
        <taxon>Pseudoalteromonadaceae</taxon>
        <taxon>Pseudoalteromonas</taxon>
    </lineage>
</organism>
<dbReference type="InterPro" id="IPR027417">
    <property type="entry name" value="P-loop_NTPase"/>
</dbReference>
<keyword evidence="2" id="KW-1185">Reference proteome</keyword>
<name>A0A9W4VSV8_PSEHA</name>
<reference evidence="1" key="1">
    <citation type="submission" date="2022-07" db="EMBL/GenBank/DDBJ databases">
        <authorList>
            <person name="Criscuolo A."/>
        </authorList>
    </citation>
    <scope>NUCLEOTIDE SEQUENCE</scope>
    <source>
        <strain evidence="1">CIP103197</strain>
    </source>
</reference>
<dbReference type="EMBL" id="CAMAPB010000038">
    <property type="protein sequence ID" value="CAH9061659.1"/>
    <property type="molecule type" value="Genomic_DNA"/>
</dbReference>
<proteinExistence type="predicted"/>